<keyword evidence="2" id="KW-1185">Reference proteome</keyword>
<dbReference type="OrthoDB" id="1898772at2"/>
<dbReference type="EMBL" id="SPQQ01000008">
    <property type="protein sequence ID" value="TGE36294.1"/>
    <property type="molecule type" value="Genomic_DNA"/>
</dbReference>
<reference evidence="1 2" key="1">
    <citation type="submission" date="2019-03" db="EMBL/GenBank/DDBJ databases">
        <title>Draft Genome Sequence of Desulfosporosinus fructosivorans Strain 63.6F, Isolated from Marine Sediment in the Baltic Sea.</title>
        <authorList>
            <person name="Hausmann B."/>
            <person name="Vandieken V."/>
            <person name="Pjevac P."/>
            <person name="Schreck K."/>
            <person name="Herbold C.W."/>
            <person name="Loy A."/>
        </authorList>
    </citation>
    <scope>NUCLEOTIDE SEQUENCE [LARGE SCALE GENOMIC DNA]</scope>
    <source>
        <strain evidence="1 2">63.6F</strain>
    </source>
</reference>
<dbReference type="RefSeq" id="WP_135550086.1">
    <property type="nucleotide sequence ID" value="NZ_SPQQ01000008.1"/>
</dbReference>
<comment type="caution">
    <text evidence="1">The sequence shown here is derived from an EMBL/GenBank/DDBJ whole genome shotgun (WGS) entry which is preliminary data.</text>
</comment>
<evidence type="ECO:0000313" key="1">
    <source>
        <dbReference type="EMBL" id="TGE36294.1"/>
    </source>
</evidence>
<gene>
    <name evidence="1" type="ORF">E4K67_20360</name>
</gene>
<proteinExistence type="predicted"/>
<protein>
    <submittedName>
        <fullName evidence="1">Uncharacterized protein</fullName>
    </submittedName>
</protein>
<organism evidence="1 2">
    <name type="scientific">Desulfosporosinus fructosivorans</name>
    <dbReference type="NCBI Taxonomy" id="2018669"/>
    <lineage>
        <taxon>Bacteria</taxon>
        <taxon>Bacillati</taxon>
        <taxon>Bacillota</taxon>
        <taxon>Clostridia</taxon>
        <taxon>Eubacteriales</taxon>
        <taxon>Desulfitobacteriaceae</taxon>
        <taxon>Desulfosporosinus</taxon>
    </lineage>
</organism>
<name>A0A4Z0R0V0_9FIRM</name>
<accession>A0A4Z0R0V0</accession>
<sequence length="206" mass="23897">MSGIKFLFISGEGEVYPVPVLKKSNYKAVPMLANESVLVVELFYEIENRKPLRLIYAGFDRIQLDGHGQYILTMEEKVSKSYNIHHFGLASAEELSKREDPIAIPMAPIVPNTKEKEALISFIKRKYPILWENSPEIVELSIQSRFNKHYDLVNLVKKSTVIRRKINWQSTNRDEILILGYLNSILIILSFRCRIVYRHIGTNINF</sequence>
<evidence type="ECO:0000313" key="2">
    <source>
        <dbReference type="Proteomes" id="UP000298460"/>
    </source>
</evidence>
<dbReference type="Proteomes" id="UP000298460">
    <property type="component" value="Unassembled WGS sequence"/>
</dbReference>
<dbReference type="AlphaFoldDB" id="A0A4Z0R0V0"/>